<feature type="compositionally biased region" description="Polar residues" evidence="7">
    <location>
        <begin position="187"/>
        <end position="203"/>
    </location>
</feature>
<dbReference type="AlphaFoldDB" id="A0A956NBW0"/>
<dbReference type="GO" id="GO:0003677">
    <property type="term" value="F:DNA binding"/>
    <property type="evidence" value="ECO:0007669"/>
    <property type="project" value="UniProtKB-KW"/>
</dbReference>
<dbReference type="Proteomes" id="UP000739538">
    <property type="component" value="Unassembled WGS sequence"/>
</dbReference>
<dbReference type="SUPFAM" id="SSF88946">
    <property type="entry name" value="Sigma2 domain of RNA polymerase sigma factors"/>
    <property type="match status" value="1"/>
</dbReference>
<evidence type="ECO:0000259" key="8">
    <source>
        <dbReference type="Pfam" id="PF04542"/>
    </source>
</evidence>
<dbReference type="Gene3D" id="1.10.10.10">
    <property type="entry name" value="Winged helix-like DNA-binding domain superfamily/Winged helix DNA-binding domain"/>
    <property type="match status" value="1"/>
</dbReference>
<gene>
    <name evidence="10" type="ORF">KDA27_10995</name>
</gene>
<dbReference type="InterPro" id="IPR013249">
    <property type="entry name" value="RNA_pol_sigma70_r4_t2"/>
</dbReference>
<proteinExistence type="inferred from homology"/>
<feature type="domain" description="RNA polymerase sigma factor 70 region 4 type 2" evidence="9">
    <location>
        <begin position="125"/>
        <end position="175"/>
    </location>
</feature>
<dbReference type="InterPro" id="IPR007627">
    <property type="entry name" value="RNA_pol_sigma70_r2"/>
</dbReference>
<dbReference type="GO" id="GO:0016987">
    <property type="term" value="F:sigma factor activity"/>
    <property type="evidence" value="ECO:0007669"/>
    <property type="project" value="UniProtKB-KW"/>
</dbReference>
<accession>A0A956NBW0</accession>
<dbReference type="SUPFAM" id="SSF88659">
    <property type="entry name" value="Sigma3 and sigma4 domains of RNA polymerase sigma factors"/>
    <property type="match status" value="1"/>
</dbReference>
<reference evidence="10" key="1">
    <citation type="submission" date="2020-04" db="EMBL/GenBank/DDBJ databases">
        <authorList>
            <person name="Zhang T."/>
        </authorList>
    </citation>
    <scope>NUCLEOTIDE SEQUENCE</scope>
    <source>
        <strain evidence="10">HKST-UBA02</strain>
    </source>
</reference>
<feature type="domain" description="RNA polymerase sigma-70 region 2" evidence="8">
    <location>
        <begin position="26"/>
        <end position="93"/>
    </location>
</feature>
<dbReference type="CDD" id="cd06171">
    <property type="entry name" value="Sigma70_r4"/>
    <property type="match status" value="1"/>
</dbReference>
<dbReference type="InterPro" id="IPR039425">
    <property type="entry name" value="RNA_pol_sigma-70-like"/>
</dbReference>
<keyword evidence="2 6" id="KW-0805">Transcription regulation</keyword>
<dbReference type="EMBL" id="JAGQHS010000049">
    <property type="protein sequence ID" value="MCA9756317.1"/>
    <property type="molecule type" value="Genomic_DNA"/>
</dbReference>
<organism evidence="10 11">
    <name type="scientific">Eiseniibacteriota bacterium</name>
    <dbReference type="NCBI Taxonomy" id="2212470"/>
    <lineage>
        <taxon>Bacteria</taxon>
        <taxon>Candidatus Eiseniibacteriota</taxon>
    </lineage>
</organism>
<keyword evidence="5 6" id="KW-0804">Transcription</keyword>
<evidence type="ECO:0000256" key="7">
    <source>
        <dbReference type="SAM" id="MobiDB-lite"/>
    </source>
</evidence>
<feature type="region of interest" description="Disordered" evidence="7">
    <location>
        <begin position="184"/>
        <end position="203"/>
    </location>
</feature>
<dbReference type="Pfam" id="PF04542">
    <property type="entry name" value="Sigma70_r2"/>
    <property type="match status" value="1"/>
</dbReference>
<reference evidence="10" key="2">
    <citation type="journal article" date="2021" name="Microbiome">
        <title>Successional dynamics and alternative stable states in a saline activated sludge microbial community over 9 years.</title>
        <authorList>
            <person name="Wang Y."/>
            <person name="Ye J."/>
            <person name="Ju F."/>
            <person name="Liu L."/>
            <person name="Boyd J.A."/>
            <person name="Deng Y."/>
            <person name="Parks D.H."/>
            <person name="Jiang X."/>
            <person name="Yin X."/>
            <person name="Woodcroft B.J."/>
            <person name="Tyson G.W."/>
            <person name="Hugenholtz P."/>
            <person name="Polz M.F."/>
            <person name="Zhang T."/>
        </authorList>
    </citation>
    <scope>NUCLEOTIDE SEQUENCE</scope>
    <source>
        <strain evidence="10">HKST-UBA02</strain>
    </source>
</reference>
<name>A0A956NBW0_UNCEI</name>
<protein>
    <recommendedName>
        <fullName evidence="6">RNA polymerase sigma factor</fullName>
    </recommendedName>
</protein>
<evidence type="ECO:0000256" key="3">
    <source>
        <dbReference type="ARBA" id="ARBA00023082"/>
    </source>
</evidence>
<dbReference type="GO" id="GO:0006352">
    <property type="term" value="P:DNA-templated transcription initiation"/>
    <property type="evidence" value="ECO:0007669"/>
    <property type="project" value="InterPro"/>
</dbReference>
<evidence type="ECO:0000256" key="2">
    <source>
        <dbReference type="ARBA" id="ARBA00023015"/>
    </source>
</evidence>
<dbReference type="InterPro" id="IPR014284">
    <property type="entry name" value="RNA_pol_sigma-70_dom"/>
</dbReference>
<keyword evidence="4 6" id="KW-0238">DNA-binding</keyword>
<evidence type="ECO:0000256" key="5">
    <source>
        <dbReference type="ARBA" id="ARBA00023163"/>
    </source>
</evidence>
<evidence type="ECO:0000256" key="6">
    <source>
        <dbReference type="RuleBase" id="RU000716"/>
    </source>
</evidence>
<dbReference type="InterPro" id="IPR013325">
    <property type="entry name" value="RNA_pol_sigma_r2"/>
</dbReference>
<dbReference type="PROSITE" id="PS01063">
    <property type="entry name" value="SIGMA70_ECF"/>
    <property type="match status" value="1"/>
</dbReference>
<dbReference type="InterPro" id="IPR013324">
    <property type="entry name" value="RNA_pol_sigma_r3/r4-like"/>
</dbReference>
<dbReference type="NCBIfam" id="TIGR02937">
    <property type="entry name" value="sigma70-ECF"/>
    <property type="match status" value="1"/>
</dbReference>
<keyword evidence="3 6" id="KW-0731">Sigma factor</keyword>
<dbReference type="Pfam" id="PF08281">
    <property type="entry name" value="Sigma70_r4_2"/>
    <property type="match status" value="1"/>
</dbReference>
<dbReference type="PANTHER" id="PTHR43133">
    <property type="entry name" value="RNA POLYMERASE ECF-TYPE SIGMA FACTO"/>
    <property type="match status" value="1"/>
</dbReference>
<evidence type="ECO:0000256" key="1">
    <source>
        <dbReference type="ARBA" id="ARBA00010641"/>
    </source>
</evidence>
<comment type="similarity">
    <text evidence="1 6">Belongs to the sigma-70 factor family. ECF subfamily.</text>
</comment>
<dbReference type="InterPro" id="IPR036388">
    <property type="entry name" value="WH-like_DNA-bd_sf"/>
</dbReference>
<evidence type="ECO:0000259" key="9">
    <source>
        <dbReference type="Pfam" id="PF08281"/>
    </source>
</evidence>
<dbReference type="PANTHER" id="PTHR43133:SF8">
    <property type="entry name" value="RNA POLYMERASE SIGMA FACTOR HI_1459-RELATED"/>
    <property type="match status" value="1"/>
</dbReference>
<dbReference type="Gene3D" id="1.10.1740.10">
    <property type="match status" value="1"/>
</dbReference>
<evidence type="ECO:0000313" key="10">
    <source>
        <dbReference type="EMBL" id="MCA9756317.1"/>
    </source>
</evidence>
<evidence type="ECO:0000313" key="11">
    <source>
        <dbReference type="Proteomes" id="UP000739538"/>
    </source>
</evidence>
<dbReference type="InterPro" id="IPR000838">
    <property type="entry name" value="RNA_pol_sigma70_ECF_CS"/>
</dbReference>
<evidence type="ECO:0000256" key="4">
    <source>
        <dbReference type="ARBA" id="ARBA00023125"/>
    </source>
</evidence>
<sequence>MDDSSDRDDALLARSREGDSRALAMLYRRHASSLLEYLTRLVGEPSDAEDLLQETFLTIMERRGSYSARGRFRPWLFTVARHLAVDRLRRRRRGLDLAEDDLDFLVSPRSIDPTETISFQELTGQIDSALLDLPPSYALAFHLRVRESFSYREIAMIHGEPEGTLRSRVHHALRKVREFLDSDRTFTESSGPGCSGVTQEKQR</sequence>
<comment type="caution">
    <text evidence="10">The sequence shown here is derived from an EMBL/GenBank/DDBJ whole genome shotgun (WGS) entry which is preliminary data.</text>
</comment>